<sequence length="256" mass="27959">MKKKNAILLLITSLIVGLLAACGSGASTSGDGEGKKVLVMGTSADFPPFETLDTNGEIVGFDIDLAKHIANELGYEIEIKDMSFDGLIGALQTKRIDFVASGMSATEKRKESVDFSIEYHRSGEMFVSLKDSGINSIEDLDGKKIGVQLGTIQEEGANKIAEQMELEVKTLNKVPDLIQELKSKRVDAVYLDKTVAEGYIKELDLAGFNDPNESTPGMAIAFPKGSEITESFNKVIKEMQENGELEKLEKKWLETE</sequence>
<dbReference type="SMART" id="SM00079">
    <property type="entry name" value="PBPe"/>
    <property type="match status" value="1"/>
</dbReference>
<evidence type="ECO:0000259" key="9">
    <source>
        <dbReference type="SMART" id="SM00079"/>
    </source>
</evidence>
<dbReference type="InterPro" id="IPR001320">
    <property type="entry name" value="Iontro_rcpt_C"/>
</dbReference>
<evidence type="ECO:0000256" key="6">
    <source>
        <dbReference type="RuleBase" id="RU003744"/>
    </source>
</evidence>
<protein>
    <submittedName>
        <fullName evidence="10">Basic amino acid ABC transporter substrate-binding protein</fullName>
    </submittedName>
</protein>
<comment type="caution">
    <text evidence="10">The sequence shown here is derived from an EMBL/GenBank/DDBJ whole genome shotgun (WGS) entry which is preliminary data.</text>
</comment>
<dbReference type="PROSITE" id="PS51257">
    <property type="entry name" value="PROKAR_LIPOPROTEIN"/>
    <property type="match status" value="1"/>
</dbReference>
<comment type="subcellular location">
    <subcellularLocation>
        <location evidence="1">Cell envelope</location>
    </subcellularLocation>
</comment>
<evidence type="ECO:0000256" key="2">
    <source>
        <dbReference type="ARBA" id="ARBA00010333"/>
    </source>
</evidence>
<dbReference type="InterPro" id="IPR001638">
    <property type="entry name" value="Solute-binding_3/MltF_N"/>
</dbReference>
<evidence type="ECO:0000256" key="7">
    <source>
        <dbReference type="SAM" id="SignalP"/>
    </source>
</evidence>
<keyword evidence="3 7" id="KW-0732">Signal</keyword>
<accession>A0ABR9QPI5</accession>
<feature type="chain" id="PRO_5045952504" evidence="7">
    <location>
        <begin position="21"/>
        <end position="256"/>
    </location>
</feature>
<organism evidence="10 11">
    <name type="scientific">Litchfieldia luteola</name>
    <dbReference type="NCBI Taxonomy" id="682179"/>
    <lineage>
        <taxon>Bacteria</taxon>
        <taxon>Bacillati</taxon>
        <taxon>Bacillota</taxon>
        <taxon>Bacilli</taxon>
        <taxon>Bacillales</taxon>
        <taxon>Bacillaceae</taxon>
        <taxon>Litchfieldia</taxon>
    </lineage>
</organism>
<dbReference type="PANTHER" id="PTHR35936">
    <property type="entry name" value="MEMBRANE-BOUND LYTIC MUREIN TRANSGLYCOSYLASE F"/>
    <property type="match status" value="1"/>
</dbReference>
<evidence type="ECO:0000313" key="11">
    <source>
        <dbReference type="Proteomes" id="UP001516662"/>
    </source>
</evidence>
<reference evidence="10 11" key="1">
    <citation type="submission" date="2020-10" db="EMBL/GenBank/DDBJ databases">
        <title>Bacillus sp. HD4P25, an endophyte from a halophyte.</title>
        <authorList>
            <person name="Sun J.-Q."/>
        </authorList>
    </citation>
    <scope>NUCLEOTIDE SEQUENCE [LARGE SCALE GENOMIC DNA]</scope>
    <source>
        <strain evidence="10 11">YIM 93174</strain>
    </source>
</reference>
<keyword evidence="4" id="KW-0564">Palmitate</keyword>
<dbReference type="PANTHER" id="PTHR35936:SF17">
    <property type="entry name" value="ARGININE-BINDING EXTRACELLULAR PROTEIN ARTP"/>
    <property type="match status" value="1"/>
</dbReference>
<comment type="similarity">
    <text evidence="2 6">Belongs to the bacterial solute-binding protein 3 family.</text>
</comment>
<dbReference type="Pfam" id="PF00497">
    <property type="entry name" value="SBP_bac_3"/>
    <property type="match status" value="1"/>
</dbReference>
<dbReference type="InterPro" id="IPR018313">
    <property type="entry name" value="SBP_3_CS"/>
</dbReference>
<dbReference type="PROSITE" id="PS01039">
    <property type="entry name" value="SBP_BACTERIAL_3"/>
    <property type="match status" value="1"/>
</dbReference>
<dbReference type="RefSeq" id="WP_193539659.1">
    <property type="nucleotide sequence ID" value="NZ_JADCLJ010000024.1"/>
</dbReference>
<name>A0ABR9QPI5_9BACI</name>
<keyword evidence="11" id="KW-1185">Reference proteome</keyword>
<dbReference type="Gene3D" id="3.40.190.10">
    <property type="entry name" value="Periplasmic binding protein-like II"/>
    <property type="match status" value="2"/>
</dbReference>
<feature type="signal peptide" evidence="7">
    <location>
        <begin position="1"/>
        <end position="20"/>
    </location>
</feature>
<dbReference type="SMART" id="SM00062">
    <property type="entry name" value="PBPb"/>
    <property type="match status" value="1"/>
</dbReference>
<evidence type="ECO:0000256" key="4">
    <source>
        <dbReference type="ARBA" id="ARBA00023139"/>
    </source>
</evidence>
<keyword evidence="5" id="KW-0449">Lipoprotein</keyword>
<evidence type="ECO:0000256" key="3">
    <source>
        <dbReference type="ARBA" id="ARBA00022729"/>
    </source>
</evidence>
<evidence type="ECO:0000256" key="1">
    <source>
        <dbReference type="ARBA" id="ARBA00004196"/>
    </source>
</evidence>
<feature type="domain" description="Solute-binding protein family 3/N-terminal" evidence="8">
    <location>
        <begin position="37"/>
        <end position="256"/>
    </location>
</feature>
<dbReference type="SUPFAM" id="SSF53850">
    <property type="entry name" value="Periplasmic binding protein-like II"/>
    <property type="match status" value="1"/>
</dbReference>
<proteinExistence type="inferred from homology"/>
<evidence type="ECO:0000313" key="10">
    <source>
        <dbReference type="EMBL" id="MBE4910421.1"/>
    </source>
</evidence>
<dbReference type="Proteomes" id="UP001516662">
    <property type="component" value="Unassembled WGS sequence"/>
</dbReference>
<evidence type="ECO:0000256" key="5">
    <source>
        <dbReference type="ARBA" id="ARBA00023288"/>
    </source>
</evidence>
<feature type="domain" description="Ionotropic glutamate receptor C-terminal" evidence="9">
    <location>
        <begin position="37"/>
        <end position="255"/>
    </location>
</feature>
<evidence type="ECO:0000259" key="8">
    <source>
        <dbReference type="SMART" id="SM00062"/>
    </source>
</evidence>
<dbReference type="EMBL" id="JADCLJ010000024">
    <property type="protein sequence ID" value="MBE4910421.1"/>
    <property type="molecule type" value="Genomic_DNA"/>
</dbReference>
<dbReference type="CDD" id="cd13624">
    <property type="entry name" value="PBP2_Arg_Lys_His"/>
    <property type="match status" value="1"/>
</dbReference>
<gene>
    <name evidence="10" type="ORF">IMZ08_20475</name>
</gene>